<feature type="signal peptide" evidence="8">
    <location>
        <begin position="1"/>
        <end position="19"/>
    </location>
</feature>
<keyword evidence="11" id="KW-1185">Reference proteome</keyword>
<accession>A0AAD9WI04</accession>
<comment type="similarity">
    <text evidence="6">Belongs to the polysaccharide monooxygenase AA13 family.</text>
</comment>
<dbReference type="GO" id="GO:0046872">
    <property type="term" value="F:metal ion binding"/>
    <property type="evidence" value="ECO:0007669"/>
    <property type="project" value="UniProtKB-KW"/>
</dbReference>
<keyword evidence="4" id="KW-1015">Disulfide bond</keyword>
<evidence type="ECO:0000259" key="9">
    <source>
        <dbReference type="Pfam" id="PF03067"/>
    </source>
</evidence>
<dbReference type="InterPro" id="IPR052282">
    <property type="entry name" value="Starch-active_LPMO"/>
</dbReference>
<dbReference type="PANTHER" id="PTHR36575:SF2">
    <property type="entry name" value="CHITIN-BINDING TYPE-4 DOMAIN-CONTAINING PROTEIN-RELATED"/>
    <property type="match status" value="1"/>
</dbReference>
<evidence type="ECO:0000256" key="1">
    <source>
        <dbReference type="ARBA" id="ARBA00001973"/>
    </source>
</evidence>
<dbReference type="PANTHER" id="PTHR36575">
    <property type="entry name" value="BINDING PROTEIN, PUTATIVE (AFU_ORTHOLOGUE AFUA_1G14430)-RELATED"/>
    <property type="match status" value="1"/>
</dbReference>
<feature type="compositionally biased region" description="Pro residues" evidence="7">
    <location>
        <begin position="219"/>
        <end position="235"/>
    </location>
</feature>
<feature type="compositionally biased region" description="Low complexity" evidence="7">
    <location>
        <begin position="268"/>
        <end position="279"/>
    </location>
</feature>
<feature type="region of interest" description="Disordered" evidence="7">
    <location>
        <begin position="268"/>
        <end position="305"/>
    </location>
</feature>
<evidence type="ECO:0000313" key="11">
    <source>
        <dbReference type="Proteomes" id="UP001285354"/>
    </source>
</evidence>
<keyword evidence="2" id="KW-0479">Metal-binding</keyword>
<keyword evidence="3" id="KW-0186">Copper</keyword>
<keyword evidence="8" id="KW-0732">Signal</keyword>
<proteinExistence type="inferred from homology"/>
<dbReference type="EMBL" id="JAUBYV010000001">
    <property type="protein sequence ID" value="KAK2630289.1"/>
    <property type="molecule type" value="Genomic_DNA"/>
</dbReference>
<feature type="chain" id="PRO_5042075935" description="Chitin-binding type-4 domain-containing protein" evidence="8">
    <location>
        <begin position="20"/>
        <end position="305"/>
    </location>
</feature>
<evidence type="ECO:0000256" key="3">
    <source>
        <dbReference type="ARBA" id="ARBA00023008"/>
    </source>
</evidence>
<evidence type="ECO:0000256" key="4">
    <source>
        <dbReference type="ARBA" id="ARBA00023157"/>
    </source>
</evidence>
<dbReference type="Proteomes" id="UP001285354">
    <property type="component" value="Unassembled WGS sequence"/>
</dbReference>
<dbReference type="Gene3D" id="2.70.50.70">
    <property type="match status" value="1"/>
</dbReference>
<keyword evidence="5" id="KW-0325">Glycoprotein</keyword>
<sequence>MQYTSTILAAAGLITSVAAHGSISQPPPRAAGENYRSICGEQLYNNQASDRNGNVQGVLEIARTQTDVTPECNVWLCKGFTAADNTANVQSYTAGQVVPITFDLAAPHEGAANVSIVHTASNTIIGSALKSWDVFASPATPITSAETSFSITIPSDLGSQCATAGDCVIQHFWDARAVDQTYESCIDFTVGGSGAGTPPADSPPATTPAATPATTAPADNPPATTPPAVPAVPATNPPAVNPPAVNPPAVNPPAVIPPAITPPAVPAVPATTPSAAPTTLQTSTYGAAPPAVVTPNGSDLYDCED</sequence>
<evidence type="ECO:0000256" key="2">
    <source>
        <dbReference type="ARBA" id="ARBA00022723"/>
    </source>
</evidence>
<gene>
    <name evidence="10" type="ORF">QTJ16_001109</name>
</gene>
<name>A0AAD9WI04_9HELO</name>
<evidence type="ECO:0000256" key="6">
    <source>
        <dbReference type="ARBA" id="ARBA00034311"/>
    </source>
</evidence>
<dbReference type="InterPro" id="IPR004302">
    <property type="entry name" value="Cellulose/chitin-bd_N"/>
</dbReference>
<feature type="compositionally biased region" description="Low complexity" evidence="7">
    <location>
        <begin position="207"/>
        <end position="218"/>
    </location>
</feature>
<dbReference type="AlphaFoldDB" id="A0AAD9WI04"/>
<evidence type="ECO:0000256" key="8">
    <source>
        <dbReference type="SAM" id="SignalP"/>
    </source>
</evidence>
<comment type="cofactor">
    <cofactor evidence="1">
        <name>Cu(2+)</name>
        <dbReference type="ChEBI" id="CHEBI:29036"/>
    </cofactor>
</comment>
<feature type="domain" description="Chitin-binding type-4" evidence="9">
    <location>
        <begin position="20"/>
        <end position="188"/>
    </location>
</feature>
<evidence type="ECO:0000256" key="5">
    <source>
        <dbReference type="ARBA" id="ARBA00023180"/>
    </source>
</evidence>
<organism evidence="10 11">
    <name type="scientific">Diplocarpon rosae</name>
    <dbReference type="NCBI Taxonomy" id="946125"/>
    <lineage>
        <taxon>Eukaryota</taxon>
        <taxon>Fungi</taxon>
        <taxon>Dikarya</taxon>
        <taxon>Ascomycota</taxon>
        <taxon>Pezizomycotina</taxon>
        <taxon>Leotiomycetes</taxon>
        <taxon>Helotiales</taxon>
        <taxon>Drepanopezizaceae</taxon>
        <taxon>Diplocarpon</taxon>
    </lineage>
</organism>
<feature type="region of interest" description="Disordered" evidence="7">
    <location>
        <begin position="194"/>
        <end position="235"/>
    </location>
</feature>
<reference evidence="10" key="1">
    <citation type="submission" date="2023-06" db="EMBL/GenBank/DDBJ databases">
        <title>Draft genome of Marssonina rosae.</title>
        <authorList>
            <person name="Cheng Q."/>
        </authorList>
    </citation>
    <scope>NUCLEOTIDE SEQUENCE</scope>
    <source>
        <strain evidence="10">R4</strain>
    </source>
</reference>
<comment type="caution">
    <text evidence="10">The sequence shown here is derived from an EMBL/GenBank/DDBJ whole genome shotgun (WGS) entry which is preliminary data.</text>
</comment>
<protein>
    <recommendedName>
        <fullName evidence="9">Chitin-binding type-4 domain-containing protein</fullName>
    </recommendedName>
</protein>
<dbReference type="Pfam" id="PF03067">
    <property type="entry name" value="LPMO_10"/>
    <property type="match status" value="1"/>
</dbReference>
<evidence type="ECO:0000256" key="7">
    <source>
        <dbReference type="SAM" id="MobiDB-lite"/>
    </source>
</evidence>
<evidence type="ECO:0000313" key="10">
    <source>
        <dbReference type="EMBL" id="KAK2630289.1"/>
    </source>
</evidence>